<dbReference type="Proteomes" id="UP000063699">
    <property type="component" value="Chromosome"/>
</dbReference>
<feature type="transmembrane region" description="Helical" evidence="6">
    <location>
        <begin position="52"/>
        <end position="70"/>
    </location>
</feature>
<evidence type="ECO:0000313" key="8">
    <source>
        <dbReference type="EMBL" id="ALG08554.1"/>
    </source>
</evidence>
<feature type="transmembrane region" description="Helical" evidence="6">
    <location>
        <begin position="359"/>
        <end position="378"/>
    </location>
</feature>
<dbReference type="PROSITE" id="PS50850">
    <property type="entry name" value="MFS"/>
    <property type="match status" value="1"/>
</dbReference>
<dbReference type="InterPro" id="IPR050189">
    <property type="entry name" value="MFS_Efflux_Transporters"/>
</dbReference>
<proteinExistence type="predicted"/>
<evidence type="ECO:0000313" key="9">
    <source>
        <dbReference type="Proteomes" id="UP000063699"/>
    </source>
</evidence>
<dbReference type="Pfam" id="PF07690">
    <property type="entry name" value="MFS_1"/>
    <property type="match status" value="2"/>
</dbReference>
<dbReference type="InterPro" id="IPR020846">
    <property type="entry name" value="MFS_dom"/>
</dbReference>
<dbReference type="InterPro" id="IPR011701">
    <property type="entry name" value="MFS"/>
</dbReference>
<name>A0A0N9HNL8_9PSEU</name>
<protein>
    <recommendedName>
        <fullName evidence="7">Major facilitator superfamily (MFS) profile domain-containing protein</fullName>
    </recommendedName>
</protein>
<dbReference type="PANTHER" id="PTHR43124:SF10">
    <property type="entry name" value="PURINE EFFLUX PUMP PBUE"/>
    <property type="match status" value="1"/>
</dbReference>
<dbReference type="PANTHER" id="PTHR43124">
    <property type="entry name" value="PURINE EFFLUX PUMP PBUE"/>
    <property type="match status" value="1"/>
</dbReference>
<sequence length="396" mass="40334">MGQRRSPSWWNLAPLVAGAFVVAVEGTVLTGVLPQLSRDLATSVSATGQALATYPLGYVVGAPLLAVFVGGRSQRNVCAAGLLIFAVGNLVSASSGSLVTLMAGRLISALGACVFIPNASARAVALGTRRRGRALSVMASGFTAATLVGAPLGVYTAALVGWRAVLVVVAAAAVLACLAQRLGSLGDNQVSGMTTRARLRFLGDRRLLSILVLTVVVVGGEFVVYAYISPLVDHQLVVADGTIATAIMLFGAGSTAGTLLGGFLVDRFGWSRVLTVSVVAIGTTLLVLPLAHNLVFLCACLMTWGLFGWTFTPAQSNRLLAVLPDNGAMVLTLNSSAVQLGVAGGGLLGGVAIDLWSPAVLPFVGAGLVWVSFVAVVASRRGAGVVTGDGPPPCRD</sequence>
<organism evidence="8 9">
    <name type="scientific">Kibdelosporangium phytohabitans</name>
    <dbReference type="NCBI Taxonomy" id="860235"/>
    <lineage>
        <taxon>Bacteria</taxon>
        <taxon>Bacillati</taxon>
        <taxon>Actinomycetota</taxon>
        <taxon>Actinomycetes</taxon>
        <taxon>Pseudonocardiales</taxon>
        <taxon>Pseudonocardiaceae</taxon>
        <taxon>Kibdelosporangium</taxon>
    </lineage>
</organism>
<evidence type="ECO:0000256" key="3">
    <source>
        <dbReference type="ARBA" id="ARBA00022692"/>
    </source>
</evidence>
<evidence type="ECO:0000256" key="1">
    <source>
        <dbReference type="ARBA" id="ARBA00004651"/>
    </source>
</evidence>
<feature type="transmembrane region" description="Helical" evidence="6">
    <location>
        <begin position="77"/>
        <end position="100"/>
    </location>
</feature>
<dbReference type="InterPro" id="IPR036259">
    <property type="entry name" value="MFS_trans_sf"/>
</dbReference>
<feature type="transmembrane region" description="Helical" evidence="6">
    <location>
        <begin position="164"/>
        <end position="186"/>
    </location>
</feature>
<evidence type="ECO:0000256" key="4">
    <source>
        <dbReference type="ARBA" id="ARBA00022989"/>
    </source>
</evidence>
<evidence type="ECO:0000259" key="7">
    <source>
        <dbReference type="PROSITE" id="PS50850"/>
    </source>
</evidence>
<feature type="transmembrane region" description="Helical" evidence="6">
    <location>
        <begin position="106"/>
        <end position="125"/>
    </location>
</feature>
<dbReference type="GO" id="GO:0005886">
    <property type="term" value="C:plasma membrane"/>
    <property type="evidence" value="ECO:0007669"/>
    <property type="project" value="UniProtKB-SubCell"/>
</dbReference>
<keyword evidence="9" id="KW-1185">Reference proteome</keyword>
<accession>A0A0N9HNL8</accession>
<dbReference type="KEGG" id="kphy:AOZ06_17985"/>
<feature type="transmembrane region" description="Helical" evidence="6">
    <location>
        <begin position="243"/>
        <end position="265"/>
    </location>
</feature>
<keyword evidence="5 6" id="KW-0472">Membrane</keyword>
<evidence type="ECO:0000256" key="2">
    <source>
        <dbReference type="ARBA" id="ARBA00022475"/>
    </source>
</evidence>
<comment type="subcellular location">
    <subcellularLocation>
        <location evidence="1">Cell membrane</location>
        <topology evidence="1">Multi-pass membrane protein</topology>
    </subcellularLocation>
</comment>
<dbReference type="EMBL" id="CP012752">
    <property type="protein sequence ID" value="ALG08554.1"/>
    <property type="molecule type" value="Genomic_DNA"/>
</dbReference>
<gene>
    <name evidence="8" type="ORF">AOZ06_17985</name>
</gene>
<feature type="transmembrane region" description="Helical" evidence="6">
    <location>
        <begin position="12"/>
        <end position="32"/>
    </location>
</feature>
<feature type="transmembrane region" description="Helical" evidence="6">
    <location>
        <begin position="137"/>
        <end position="158"/>
    </location>
</feature>
<dbReference type="GO" id="GO:0022857">
    <property type="term" value="F:transmembrane transporter activity"/>
    <property type="evidence" value="ECO:0007669"/>
    <property type="project" value="InterPro"/>
</dbReference>
<feature type="transmembrane region" description="Helical" evidence="6">
    <location>
        <begin position="207"/>
        <end position="228"/>
    </location>
</feature>
<keyword evidence="4 6" id="KW-1133">Transmembrane helix</keyword>
<dbReference type="AlphaFoldDB" id="A0A0N9HNL8"/>
<keyword evidence="2" id="KW-1003">Cell membrane</keyword>
<feature type="domain" description="Major facilitator superfamily (MFS) profile" evidence="7">
    <location>
        <begin position="11"/>
        <end position="382"/>
    </location>
</feature>
<dbReference type="SUPFAM" id="SSF103473">
    <property type="entry name" value="MFS general substrate transporter"/>
    <property type="match status" value="1"/>
</dbReference>
<dbReference type="Gene3D" id="1.20.1250.20">
    <property type="entry name" value="MFS general substrate transporter like domains"/>
    <property type="match status" value="1"/>
</dbReference>
<feature type="transmembrane region" description="Helical" evidence="6">
    <location>
        <begin position="294"/>
        <end position="311"/>
    </location>
</feature>
<evidence type="ECO:0000256" key="5">
    <source>
        <dbReference type="ARBA" id="ARBA00023136"/>
    </source>
</evidence>
<evidence type="ECO:0000256" key="6">
    <source>
        <dbReference type="SAM" id="Phobius"/>
    </source>
</evidence>
<reference evidence="8 9" key="1">
    <citation type="submission" date="2015-07" db="EMBL/GenBank/DDBJ databases">
        <title>Genome sequencing of Kibdelosporangium phytohabitans.</title>
        <authorList>
            <person name="Qin S."/>
            <person name="Xing K."/>
        </authorList>
    </citation>
    <scope>NUCLEOTIDE SEQUENCE [LARGE SCALE GENOMIC DNA]</scope>
    <source>
        <strain evidence="8 9">KLBMP1111</strain>
    </source>
</reference>
<keyword evidence="3 6" id="KW-0812">Transmembrane</keyword>